<evidence type="ECO:0000313" key="6">
    <source>
        <dbReference type="Proteomes" id="UP000564644"/>
    </source>
</evidence>
<dbReference type="RefSeq" id="WP_185129817.1">
    <property type="nucleotide sequence ID" value="NZ_JACJVO010000017.1"/>
</dbReference>
<dbReference type="PROSITE" id="PS50937">
    <property type="entry name" value="HTH_MERR_2"/>
    <property type="match status" value="1"/>
</dbReference>
<dbReference type="InterPro" id="IPR000551">
    <property type="entry name" value="MerR-type_HTH_dom"/>
</dbReference>
<dbReference type="Proteomes" id="UP000564644">
    <property type="component" value="Unassembled WGS sequence"/>
</dbReference>
<dbReference type="Pfam" id="PF13411">
    <property type="entry name" value="MerR_1"/>
    <property type="match status" value="1"/>
</dbReference>
<keyword evidence="3" id="KW-0804">Transcription</keyword>
<keyword evidence="6" id="KW-1185">Reference proteome</keyword>
<proteinExistence type="predicted"/>
<dbReference type="InterPro" id="IPR009061">
    <property type="entry name" value="DNA-bd_dom_put_sf"/>
</dbReference>
<dbReference type="GO" id="GO:0003677">
    <property type="term" value="F:DNA binding"/>
    <property type="evidence" value="ECO:0007669"/>
    <property type="project" value="UniProtKB-KW"/>
</dbReference>
<keyword evidence="2" id="KW-0238">DNA-binding</keyword>
<dbReference type="GO" id="GO:0003700">
    <property type="term" value="F:DNA-binding transcription factor activity"/>
    <property type="evidence" value="ECO:0007669"/>
    <property type="project" value="InterPro"/>
</dbReference>
<gene>
    <name evidence="5" type="ORF">H7C18_14630</name>
</gene>
<dbReference type="Gene3D" id="1.10.1660.10">
    <property type="match status" value="1"/>
</dbReference>
<name>A0A7X0SLM4_9BACL</name>
<keyword evidence="1" id="KW-0805">Transcription regulation</keyword>
<dbReference type="SUPFAM" id="SSF46955">
    <property type="entry name" value="Putative DNA-binding domain"/>
    <property type="match status" value="1"/>
</dbReference>
<feature type="domain" description="HTH merR-type" evidence="4">
    <location>
        <begin position="1"/>
        <end position="68"/>
    </location>
</feature>
<evidence type="ECO:0000259" key="4">
    <source>
        <dbReference type="PROSITE" id="PS50937"/>
    </source>
</evidence>
<dbReference type="EMBL" id="JACJVO010000017">
    <property type="protein sequence ID" value="MBB6732154.1"/>
    <property type="molecule type" value="Genomic_DNA"/>
</dbReference>
<comment type="caution">
    <text evidence="5">The sequence shown here is derived from an EMBL/GenBank/DDBJ whole genome shotgun (WGS) entry which is preliminary data.</text>
</comment>
<accession>A0A7X0SLM4</accession>
<dbReference type="PANTHER" id="PTHR30204">
    <property type="entry name" value="REDOX-CYCLING DRUG-SENSING TRANSCRIPTIONAL ACTIVATOR SOXR"/>
    <property type="match status" value="1"/>
</dbReference>
<evidence type="ECO:0000313" key="5">
    <source>
        <dbReference type="EMBL" id="MBB6732154.1"/>
    </source>
</evidence>
<evidence type="ECO:0000256" key="2">
    <source>
        <dbReference type="ARBA" id="ARBA00023125"/>
    </source>
</evidence>
<protein>
    <submittedName>
        <fullName evidence="5">MerR family transcriptional regulator</fullName>
    </submittedName>
</protein>
<evidence type="ECO:0000256" key="1">
    <source>
        <dbReference type="ARBA" id="ARBA00023015"/>
    </source>
</evidence>
<dbReference type="PRINTS" id="PR00040">
    <property type="entry name" value="HTHMERR"/>
</dbReference>
<evidence type="ECO:0000256" key="3">
    <source>
        <dbReference type="ARBA" id="ARBA00023163"/>
    </source>
</evidence>
<organism evidence="5 6">
    <name type="scientific">Cohnella zeiphila</name>
    <dbReference type="NCBI Taxonomy" id="2761120"/>
    <lineage>
        <taxon>Bacteria</taxon>
        <taxon>Bacillati</taxon>
        <taxon>Bacillota</taxon>
        <taxon>Bacilli</taxon>
        <taxon>Bacillales</taxon>
        <taxon>Paenibacillaceae</taxon>
        <taxon>Cohnella</taxon>
    </lineage>
</organism>
<reference evidence="5 6" key="1">
    <citation type="submission" date="2020-08" db="EMBL/GenBank/DDBJ databases">
        <title>Cohnella phylogeny.</title>
        <authorList>
            <person name="Dunlap C."/>
        </authorList>
    </citation>
    <scope>NUCLEOTIDE SEQUENCE [LARGE SCALE GENOMIC DNA]</scope>
    <source>
        <strain evidence="5 6">CBP 2801</strain>
    </source>
</reference>
<dbReference type="SMART" id="SM00422">
    <property type="entry name" value="HTH_MERR"/>
    <property type="match status" value="1"/>
</dbReference>
<dbReference type="PANTHER" id="PTHR30204:SF94">
    <property type="entry name" value="HEAVY METAL-DEPENDENT TRANSCRIPTIONAL REGULATOR HI_0293-RELATED"/>
    <property type="match status" value="1"/>
</dbReference>
<dbReference type="InterPro" id="IPR047057">
    <property type="entry name" value="MerR_fam"/>
</dbReference>
<dbReference type="AlphaFoldDB" id="A0A7X0SLM4"/>
<sequence>MKISQLSKATGVSARSIRYYEKKRLLTARRLDNDYREFDEADVKRIKTIQIYLELGMSTKDILEILKCHDNYDAYDSDEFCEEMLEAYEEKHAEIVHQIQTMTTVQQKLEQRMEQMRVRRRTKMGTGIGSDEQSSKTIGATMV</sequence>